<comment type="caution">
    <text evidence="10">The sequence shown here is derived from an EMBL/GenBank/DDBJ whole genome shotgun (WGS) entry which is preliminary data.</text>
</comment>
<sequence>MIVRSFQDIEGTDRDVTAETGTWRSKRIILAAEGVGFSMHETTMYAGTVTSMWYANHIEAVLCVDGEGELTNDETGETHWISPGTLYLLDGHERHTMRPKTDLRFVCVFNPPVTGREVHDENGVYPLLTETGGTTATRTKTRNGTEIETETEGA</sequence>
<evidence type="ECO:0000256" key="2">
    <source>
        <dbReference type="ARBA" id="ARBA00009637"/>
    </source>
</evidence>
<evidence type="ECO:0000256" key="7">
    <source>
        <dbReference type="ARBA" id="ARBA00048714"/>
    </source>
</evidence>
<evidence type="ECO:0000256" key="4">
    <source>
        <dbReference type="ARBA" id="ARBA00019707"/>
    </source>
</evidence>
<name>A0ABW8CI69_9ACTN</name>
<dbReference type="InterPro" id="IPR011051">
    <property type="entry name" value="RmlC_Cupin_sf"/>
</dbReference>
<evidence type="ECO:0000313" key="11">
    <source>
        <dbReference type="Proteomes" id="UP001614394"/>
    </source>
</evidence>
<proteinExistence type="inferred from homology"/>
<dbReference type="NCBIfam" id="NF009806">
    <property type="entry name" value="PRK13290.1"/>
    <property type="match status" value="1"/>
</dbReference>
<comment type="pathway">
    <text evidence="1 8">Amine and polyamine biosynthesis; ectoine biosynthesis; L-ectoine from L-aspartate 4-semialdehyde: step 3/3.</text>
</comment>
<keyword evidence="11" id="KW-1185">Reference proteome</keyword>
<dbReference type="InterPro" id="IPR014710">
    <property type="entry name" value="RmlC-like_jellyroll"/>
</dbReference>
<protein>
    <recommendedName>
        <fullName evidence="4 8">L-ectoine synthase</fullName>
        <ecNumber evidence="3 8">4.2.1.108</ecNumber>
    </recommendedName>
    <alternativeName>
        <fullName evidence="6 8">N-acetyldiaminobutyrate dehydratase</fullName>
    </alternativeName>
</protein>
<accession>A0ABW8CI69</accession>
<dbReference type="Gene3D" id="2.60.120.10">
    <property type="entry name" value="Jelly Rolls"/>
    <property type="match status" value="1"/>
</dbReference>
<feature type="region of interest" description="Disordered" evidence="9">
    <location>
        <begin position="126"/>
        <end position="154"/>
    </location>
</feature>
<dbReference type="EC" id="4.2.1.108" evidence="3 8"/>
<dbReference type="HAMAP" id="MF_01255">
    <property type="entry name" value="Ectoine_synth"/>
    <property type="match status" value="1"/>
</dbReference>
<dbReference type="PANTHER" id="PTHR39289:SF1">
    <property type="entry name" value="L-ECTOINE SYNTHASE"/>
    <property type="match status" value="1"/>
</dbReference>
<dbReference type="Pfam" id="PF06339">
    <property type="entry name" value="Ectoine_synth"/>
    <property type="match status" value="1"/>
</dbReference>
<reference evidence="10 11" key="1">
    <citation type="submission" date="2024-10" db="EMBL/GenBank/DDBJ databases">
        <title>The Natural Products Discovery Center: Release of the First 8490 Sequenced Strains for Exploring Actinobacteria Biosynthetic Diversity.</title>
        <authorList>
            <person name="Kalkreuter E."/>
            <person name="Kautsar S.A."/>
            <person name="Yang D."/>
            <person name="Bader C.D."/>
            <person name="Teijaro C.N."/>
            <person name="Fluegel L."/>
            <person name="Davis C.M."/>
            <person name="Simpson J.R."/>
            <person name="Lauterbach L."/>
            <person name="Steele A.D."/>
            <person name="Gui C."/>
            <person name="Meng S."/>
            <person name="Li G."/>
            <person name="Viehrig K."/>
            <person name="Ye F."/>
            <person name="Su P."/>
            <person name="Kiefer A.F."/>
            <person name="Nichols A."/>
            <person name="Cepeda A.J."/>
            <person name="Yan W."/>
            <person name="Fan B."/>
            <person name="Jiang Y."/>
            <person name="Adhikari A."/>
            <person name="Zheng C.-J."/>
            <person name="Schuster L."/>
            <person name="Cowan T.M."/>
            <person name="Smanski M.J."/>
            <person name="Chevrette M.G."/>
            <person name="De Carvalho L.P.S."/>
            <person name="Shen B."/>
        </authorList>
    </citation>
    <scope>NUCLEOTIDE SEQUENCE [LARGE SCALE GENOMIC DNA]</scope>
    <source>
        <strain evidence="10 11">NPDC053399</strain>
    </source>
</reference>
<comment type="catalytic activity">
    <reaction evidence="7 8">
        <text>(2S)-4-acetamido-2-aminobutanoate = L-ectoine + H2O</text>
        <dbReference type="Rhea" id="RHEA:17281"/>
        <dbReference type="ChEBI" id="CHEBI:15377"/>
        <dbReference type="ChEBI" id="CHEBI:58515"/>
        <dbReference type="ChEBI" id="CHEBI:58929"/>
        <dbReference type="EC" id="4.2.1.108"/>
    </reaction>
</comment>
<evidence type="ECO:0000256" key="6">
    <source>
        <dbReference type="ARBA" id="ARBA00033271"/>
    </source>
</evidence>
<evidence type="ECO:0000256" key="9">
    <source>
        <dbReference type="SAM" id="MobiDB-lite"/>
    </source>
</evidence>
<feature type="compositionally biased region" description="Low complexity" evidence="9">
    <location>
        <begin position="129"/>
        <end position="146"/>
    </location>
</feature>
<evidence type="ECO:0000313" key="10">
    <source>
        <dbReference type="EMBL" id="MFI9105056.1"/>
    </source>
</evidence>
<comment type="similarity">
    <text evidence="2 8">Belongs to the ectoine synthase family.</text>
</comment>
<dbReference type="SUPFAM" id="SSF51182">
    <property type="entry name" value="RmlC-like cupins"/>
    <property type="match status" value="1"/>
</dbReference>
<dbReference type="InterPro" id="IPR010462">
    <property type="entry name" value="Ectoine_synth"/>
</dbReference>
<comment type="function">
    <text evidence="8">Catalyzes the circularization of gamma-N-acetyl-alpha,gamma-diaminobutyric acid (ADABA) to ectoine (1,4,5,6-tetrahydro-2-methyl-4-pyrimidine carboxylic acid), which is an excellent osmoprotectant.</text>
</comment>
<evidence type="ECO:0000256" key="8">
    <source>
        <dbReference type="HAMAP-Rule" id="MF_01255"/>
    </source>
</evidence>
<evidence type="ECO:0000256" key="3">
    <source>
        <dbReference type="ARBA" id="ARBA00013192"/>
    </source>
</evidence>
<dbReference type="CDD" id="cd06978">
    <property type="entry name" value="cupin_EctC"/>
    <property type="match status" value="1"/>
</dbReference>
<dbReference type="EMBL" id="JBITYG010000011">
    <property type="protein sequence ID" value="MFI9105056.1"/>
    <property type="molecule type" value="Genomic_DNA"/>
</dbReference>
<dbReference type="Proteomes" id="UP001614394">
    <property type="component" value="Unassembled WGS sequence"/>
</dbReference>
<dbReference type="RefSeq" id="WP_399655812.1">
    <property type="nucleotide sequence ID" value="NZ_JBITYG010000011.1"/>
</dbReference>
<keyword evidence="5 8" id="KW-0456">Lyase</keyword>
<organism evidence="10 11">
    <name type="scientific">Streptomyces fildesensis</name>
    <dbReference type="NCBI Taxonomy" id="375757"/>
    <lineage>
        <taxon>Bacteria</taxon>
        <taxon>Bacillati</taxon>
        <taxon>Actinomycetota</taxon>
        <taxon>Actinomycetes</taxon>
        <taxon>Kitasatosporales</taxon>
        <taxon>Streptomycetaceae</taxon>
        <taxon>Streptomyces</taxon>
    </lineage>
</organism>
<dbReference type="PANTHER" id="PTHR39289">
    <property type="match status" value="1"/>
</dbReference>
<evidence type="ECO:0000256" key="5">
    <source>
        <dbReference type="ARBA" id="ARBA00023239"/>
    </source>
</evidence>
<gene>
    <name evidence="8" type="primary">ectC</name>
    <name evidence="10" type="ORF">ACIGXA_31570</name>
</gene>
<evidence type="ECO:0000256" key="1">
    <source>
        <dbReference type="ARBA" id="ARBA00005181"/>
    </source>
</evidence>